<accession>A0A1J9SAL2</accession>
<dbReference type="GeneID" id="31018866"/>
<gene>
    <name evidence="2" type="ORF">BKCO1_7000158</name>
</gene>
<name>A0A1J9SAL2_9PEZI</name>
<feature type="compositionally biased region" description="Acidic residues" evidence="1">
    <location>
        <begin position="124"/>
        <end position="142"/>
    </location>
</feature>
<evidence type="ECO:0000256" key="1">
    <source>
        <dbReference type="SAM" id="MobiDB-lite"/>
    </source>
</evidence>
<feature type="region of interest" description="Disordered" evidence="1">
    <location>
        <begin position="345"/>
        <end position="384"/>
    </location>
</feature>
<dbReference type="Proteomes" id="UP000183809">
    <property type="component" value="Unassembled WGS sequence"/>
</dbReference>
<comment type="caution">
    <text evidence="2">The sequence shown here is derived from an EMBL/GenBank/DDBJ whole genome shotgun (WGS) entry which is preliminary data.</text>
</comment>
<organism evidence="2 3">
    <name type="scientific">Diplodia corticola</name>
    <dbReference type="NCBI Taxonomy" id="236234"/>
    <lineage>
        <taxon>Eukaryota</taxon>
        <taxon>Fungi</taxon>
        <taxon>Dikarya</taxon>
        <taxon>Ascomycota</taxon>
        <taxon>Pezizomycotina</taxon>
        <taxon>Dothideomycetes</taxon>
        <taxon>Dothideomycetes incertae sedis</taxon>
        <taxon>Botryosphaeriales</taxon>
        <taxon>Botryosphaeriaceae</taxon>
        <taxon>Diplodia</taxon>
    </lineage>
</organism>
<feature type="compositionally biased region" description="Polar residues" evidence="1">
    <location>
        <begin position="95"/>
        <end position="108"/>
    </location>
</feature>
<proteinExistence type="predicted"/>
<feature type="compositionally biased region" description="Low complexity" evidence="1">
    <location>
        <begin position="371"/>
        <end position="384"/>
    </location>
</feature>
<feature type="compositionally biased region" description="Basic residues" evidence="1">
    <location>
        <begin position="352"/>
        <end position="370"/>
    </location>
</feature>
<protein>
    <submittedName>
        <fullName evidence="2">Putative pathogenicity factor</fullName>
    </submittedName>
</protein>
<keyword evidence="3" id="KW-1185">Reference proteome</keyword>
<dbReference type="EMBL" id="MNUE01000007">
    <property type="protein sequence ID" value="OJD37535.1"/>
    <property type="molecule type" value="Genomic_DNA"/>
</dbReference>
<feature type="region of interest" description="Disordered" evidence="1">
    <location>
        <begin position="59"/>
        <end position="153"/>
    </location>
</feature>
<reference evidence="2 3" key="1">
    <citation type="submission" date="2016-10" db="EMBL/GenBank/DDBJ databases">
        <title>Proteomics and genomics reveal pathogen-plant mechanisms compatible with a hemibiotrophic lifestyle of Diplodia corticola.</title>
        <authorList>
            <person name="Fernandes I."/>
            <person name="De Jonge R."/>
            <person name="Van De Peer Y."/>
            <person name="Devreese B."/>
            <person name="Alves A."/>
            <person name="Esteves A.C."/>
        </authorList>
    </citation>
    <scope>NUCLEOTIDE SEQUENCE [LARGE SCALE GENOMIC DNA]</scope>
    <source>
        <strain evidence="2 3">CBS 112549</strain>
    </source>
</reference>
<dbReference type="RefSeq" id="XP_020133674.1">
    <property type="nucleotide sequence ID" value="XM_020278605.1"/>
</dbReference>
<sequence>MDVMRLENILNAVDDREGKPLLLDVYGRRSDLAAQAARQDAAETLLQLGLSLDTPMKTWSPAQRARACRPLPPNDSIMPSPPHRITDLSAVTAESGDSSSEFTLSPSTAVDDAPPSSVTNTTDHDDDEPDLFLPPTDDDDDNDHDHETAGDPTNREFNCWAVPHSRCMTGQYTLPLSRKMVSDYFGRNKAGTRRVQPRRWIRACRKHYQRQSYQDSWRWHKGRVVIRQLQLIAAQQQPPLTFRVALKSSEEKRLERYKGGLVDAGRLFDRHREEVTRLDEEKPDQAPLAVLQDIKEFVRQRGGEAACLGAADCEELVGRAIDWVKGKKCLRLPLFEMMPLFADEEGAEKEKKTKKKKTKATPAAGKKRKAGSAGAGSAAKRVMA</sequence>
<dbReference type="STRING" id="236234.A0A1J9SAL2"/>
<dbReference type="OrthoDB" id="4161595at2759"/>
<evidence type="ECO:0000313" key="2">
    <source>
        <dbReference type="EMBL" id="OJD37535.1"/>
    </source>
</evidence>
<dbReference type="AlphaFoldDB" id="A0A1J9SAL2"/>
<evidence type="ECO:0000313" key="3">
    <source>
        <dbReference type="Proteomes" id="UP000183809"/>
    </source>
</evidence>